<evidence type="ECO:0000313" key="1">
    <source>
        <dbReference type="EMBL" id="WIA17005.1"/>
    </source>
</evidence>
<organism evidence="1 2">
    <name type="scientific">Tetradesmus obliquus</name>
    <name type="common">Green alga</name>
    <name type="synonym">Acutodesmus obliquus</name>
    <dbReference type="NCBI Taxonomy" id="3088"/>
    <lineage>
        <taxon>Eukaryota</taxon>
        <taxon>Viridiplantae</taxon>
        <taxon>Chlorophyta</taxon>
        <taxon>core chlorophytes</taxon>
        <taxon>Chlorophyceae</taxon>
        <taxon>CS clade</taxon>
        <taxon>Sphaeropleales</taxon>
        <taxon>Scenedesmaceae</taxon>
        <taxon>Tetradesmus</taxon>
    </lineage>
</organism>
<keyword evidence="2" id="KW-1185">Reference proteome</keyword>
<accession>A0ABY8U6K6</accession>
<dbReference type="EMBL" id="CP126215">
    <property type="protein sequence ID" value="WIA17005.1"/>
    <property type="molecule type" value="Genomic_DNA"/>
</dbReference>
<reference evidence="1 2" key="1">
    <citation type="submission" date="2023-05" db="EMBL/GenBank/DDBJ databases">
        <title>A 100% complete, gapless, phased diploid assembly of the Scenedesmus obliquus UTEX 3031 genome.</title>
        <authorList>
            <person name="Biondi T.C."/>
            <person name="Hanschen E.R."/>
            <person name="Kwon T."/>
            <person name="Eng W."/>
            <person name="Kruse C.P.S."/>
            <person name="Koehler S.I."/>
            <person name="Kunde Y."/>
            <person name="Gleasner C.D."/>
            <person name="You Mak K.T."/>
            <person name="Polle J."/>
            <person name="Hovde B.T."/>
            <person name="Starkenburg S.R."/>
        </authorList>
    </citation>
    <scope>NUCLEOTIDE SEQUENCE [LARGE SCALE GENOMIC DNA]</scope>
    <source>
        <strain evidence="1 2">DOE0152z</strain>
    </source>
</reference>
<name>A0ABY8U6K6_TETOB</name>
<protein>
    <submittedName>
        <fullName evidence="1">Uncharacterized protein</fullName>
    </submittedName>
</protein>
<sequence length="141" mass="14876">MDMCSAAPLDILGVDWGLDCLQRKLDWCNGDNRDATYLSALPMVTLNGPGKVLLVAGVNYVAEGLASYMNVAITDPLSQTGLLAYDDEELLKAAGTSQMATSNVLDAVHTHALDTDNLFVVAFSRNCSGVDLPCKAIPAVG</sequence>
<dbReference type="Proteomes" id="UP001244341">
    <property type="component" value="Chromosome 8b"/>
</dbReference>
<gene>
    <name evidence="1" type="ORF">OEZ85_013917</name>
</gene>
<proteinExistence type="predicted"/>
<evidence type="ECO:0000313" key="2">
    <source>
        <dbReference type="Proteomes" id="UP001244341"/>
    </source>
</evidence>